<dbReference type="Pfam" id="PF01636">
    <property type="entry name" value="APH"/>
    <property type="match status" value="1"/>
</dbReference>
<dbReference type="InParanoid" id="B0D1H0"/>
<proteinExistence type="predicted"/>
<gene>
    <name evidence="2" type="ORF">LACBIDRAFT_153788</name>
</gene>
<dbReference type="SUPFAM" id="SSF56112">
    <property type="entry name" value="Protein kinase-like (PK-like)"/>
    <property type="match status" value="1"/>
</dbReference>
<sequence>SEPASIDFVRRHTKIPVPTVWCTVPFAGSRWMVLSRIKGEAMYLRGWDDLDRDSQDKIIIQLRDMVSQLRDIEPPVGPEICSILGGPVADLRLCTDEPLFYVDEQQMNFQLRRGRSLSTGCKDLPYYADLVASHAIRHPIVFTHGDIAFRNIMVEGATITALIDWECAGWFPAHWEY</sequence>
<feature type="non-terminal residue" evidence="2">
    <location>
        <position position="1"/>
    </location>
</feature>
<evidence type="ECO:0000259" key="1">
    <source>
        <dbReference type="Pfam" id="PF01636"/>
    </source>
</evidence>
<dbReference type="HOGENOM" id="CLU_021768_3_3_1"/>
<dbReference type="InterPro" id="IPR011009">
    <property type="entry name" value="Kinase-like_dom_sf"/>
</dbReference>
<feature type="domain" description="Aminoglycoside phosphotransferase" evidence="1">
    <location>
        <begin position="8"/>
        <end position="175"/>
    </location>
</feature>
<dbReference type="PANTHER" id="PTHR21310">
    <property type="entry name" value="AMINOGLYCOSIDE PHOSPHOTRANSFERASE-RELATED-RELATED"/>
    <property type="match status" value="1"/>
</dbReference>
<feature type="non-terminal residue" evidence="2">
    <location>
        <position position="177"/>
    </location>
</feature>
<evidence type="ECO:0000313" key="2">
    <source>
        <dbReference type="EMBL" id="EDR11636.1"/>
    </source>
</evidence>
<accession>B0D1H0</accession>
<dbReference type="Gene3D" id="3.90.1200.10">
    <property type="match status" value="1"/>
</dbReference>
<evidence type="ECO:0000313" key="3">
    <source>
        <dbReference type="Proteomes" id="UP000001194"/>
    </source>
</evidence>
<dbReference type="EMBL" id="DS547095">
    <property type="protein sequence ID" value="EDR11636.1"/>
    <property type="molecule type" value="Genomic_DNA"/>
</dbReference>
<organism evidence="3">
    <name type="scientific">Laccaria bicolor (strain S238N-H82 / ATCC MYA-4686)</name>
    <name type="common">Bicoloured deceiver</name>
    <name type="synonym">Laccaria laccata var. bicolor</name>
    <dbReference type="NCBI Taxonomy" id="486041"/>
    <lineage>
        <taxon>Eukaryota</taxon>
        <taxon>Fungi</taxon>
        <taxon>Dikarya</taxon>
        <taxon>Basidiomycota</taxon>
        <taxon>Agaricomycotina</taxon>
        <taxon>Agaricomycetes</taxon>
        <taxon>Agaricomycetidae</taxon>
        <taxon>Agaricales</taxon>
        <taxon>Agaricineae</taxon>
        <taxon>Hydnangiaceae</taxon>
        <taxon>Laccaria</taxon>
    </lineage>
</organism>
<dbReference type="Proteomes" id="UP000001194">
    <property type="component" value="Unassembled WGS sequence"/>
</dbReference>
<dbReference type="STRING" id="486041.B0D1H0"/>
<keyword evidence="3" id="KW-1185">Reference proteome</keyword>
<protein>
    <submittedName>
        <fullName evidence="2">Predicted protein</fullName>
    </submittedName>
</protein>
<dbReference type="RefSeq" id="XP_001877533.1">
    <property type="nucleotide sequence ID" value="XM_001877498.1"/>
</dbReference>
<dbReference type="InterPro" id="IPR051678">
    <property type="entry name" value="AGP_Transferase"/>
</dbReference>
<dbReference type="GeneID" id="6073371"/>
<dbReference type="KEGG" id="lbc:LACBIDRAFT_153788"/>
<dbReference type="PANTHER" id="PTHR21310:SF58">
    <property type="entry name" value="AMINOGLYCOSIDE PHOSPHOTRANSFERASE DOMAIN-CONTAINING PROTEIN"/>
    <property type="match status" value="1"/>
</dbReference>
<dbReference type="AlphaFoldDB" id="B0D1H0"/>
<dbReference type="InterPro" id="IPR002575">
    <property type="entry name" value="Aminoglycoside_PTrfase"/>
</dbReference>
<name>B0D1H0_LACBS</name>
<reference evidence="2 3" key="1">
    <citation type="journal article" date="2008" name="Nature">
        <title>The genome of Laccaria bicolor provides insights into mycorrhizal symbiosis.</title>
        <authorList>
            <person name="Martin F."/>
            <person name="Aerts A."/>
            <person name="Ahren D."/>
            <person name="Brun A."/>
            <person name="Danchin E.G.J."/>
            <person name="Duchaussoy F."/>
            <person name="Gibon J."/>
            <person name="Kohler A."/>
            <person name="Lindquist E."/>
            <person name="Pereda V."/>
            <person name="Salamov A."/>
            <person name="Shapiro H.J."/>
            <person name="Wuyts J."/>
            <person name="Blaudez D."/>
            <person name="Buee M."/>
            <person name="Brokstein P."/>
            <person name="Canbaeck B."/>
            <person name="Cohen D."/>
            <person name="Courty P.E."/>
            <person name="Coutinho P.M."/>
            <person name="Delaruelle C."/>
            <person name="Detter J.C."/>
            <person name="Deveau A."/>
            <person name="DiFazio S."/>
            <person name="Duplessis S."/>
            <person name="Fraissinet-Tachet L."/>
            <person name="Lucic E."/>
            <person name="Frey-Klett P."/>
            <person name="Fourrey C."/>
            <person name="Feussner I."/>
            <person name="Gay G."/>
            <person name="Grimwood J."/>
            <person name="Hoegger P.J."/>
            <person name="Jain P."/>
            <person name="Kilaru S."/>
            <person name="Labbe J."/>
            <person name="Lin Y.C."/>
            <person name="Legue V."/>
            <person name="Le Tacon F."/>
            <person name="Marmeisse R."/>
            <person name="Melayah D."/>
            <person name="Montanini B."/>
            <person name="Muratet M."/>
            <person name="Nehls U."/>
            <person name="Niculita-Hirzel H."/>
            <person name="Oudot-Le Secq M.P."/>
            <person name="Peter M."/>
            <person name="Quesneville H."/>
            <person name="Rajashekar B."/>
            <person name="Reich M."/>
            <person name="Rouhier N."/>
            <person name="Schmutz J."/>
            <person name="Yin T."/>
            <person name="Chalot M."/>
            <person name="Henrissat B."/>
            <person name="Kuees U."/>
            <person name="Lucas S."/>
            <person name="Van de Peer Y."/>
            <person name="Podila G.K."/>
            <person name="Polle A."/>
            <person name="Pukkila P.J."/>
            <person name="Richardson P.M."/>
            <person name="Rouze P."/>
            <person name="Sanders I.R."/>
            <person name="Stajich J.E."/>
            <person name="Tunlid A."/>
            <person name="Tuskan G."/>
            <person name="Grigoriev I.V."/>
        </authorList>
    </citation>
    <scope>NUCLEOTIDE SEQUENCE [LARGE SCALE GENOMIC DNA]</scope>
    <source>
        <strain evidence="3">S238N-H82 / ATCC MYA-4686</strain>
    </source>
</reference>
<dbReference type="OrthoDB" id="8300194at2759"/>